<dbReference type="InterPro" id="IPR050087">
    <property type="entry name" value="AON_synthase_class-II"/>
</dbReference>
<evidence type="ECO:0000256" key="2">
    <source>
        <dbReference type="ARBA" id="ARBA00005189"/>
    </source>
</evidence>
<evidence type="ECO:0000313" key="8">
    <source>
        <dbReference type="Proteomes" id="UP000824259"/>
    </source>
</evidence>
<evidence type="ECO:0000256" key="5">
    <source>
        <dbReference type="RuleBase" id="RU003693"/>
    </source>
</evidence>
<dbReference type="AlphaFoldDB" id="A0A9D2L4G3"/>
<comment type="similarity">
    <text evidence="5">Belongs to the class-II pyridoxal-phosphate-dependent aminotransferase family.</text>
</comment>
<dbReference type="PANTHER" id="PTHR13693">
    <property type="entry name" value="CLASS II AMINOTRANSFERASE/8-AMINO-7-OXONONANOATE SYNTHASE"/>
    <property type="match status" value="1"/>
</dbReference>
<evidence type="ECO:0000313" key="7">
    <source>
        <dbReference type="EMBL" id="HJA99134.1"/>
    </source>
</evidence>
<dbReference type="InterPro" id="IPR015424">
    <property type="entry name" value="PyrdxlP-dep_Trfase"/>
</dbReference>
<reference evidence="7" key="2">
    <citation type="submission" date="2021-04" db="EMBL/GenBank/DDBJ databases">
        <authorList>
            <person name="Gilroy R."/>
        </authorList>
    </citation>
    <scope>NUCLEOTIDE SEQUENCE</scope>
    <source>
        <strain evidence="7">CHK169-11906</strain>
    </source>
</reference>
<dbReference type="InterPro" id="IPR015422">
    <property type="entry name" value="PyrdxlP-dep_Trfase_small"/>
</dbReference>
<keyword evidence="4 5" id="KW-0663">Pyridoxal phosphate</keyword>
<gene>
    <name evidence="7" type="ORF">H9779_06015</name>
</gene>
<evidence type="ECO:0000256" key="3">
    <source>
        <dbReference type="ARBA" id="ARBA00022679"/>
    </source>
</evidence>
<dbReference type="SUPFAM" id="SSF53383">
    <property type="entry name" value="PLP-dependent transferases"/>
    <property type="match status" value="1"/>
</dbReference>
<proteinExistence type="inferred from homology"/>
<protein>
    <submittedName>
        <fullName evidence="7">Pyridoxal phosphate-dependent aminotransferase family protein</fullName>
    </submittedName>
</protein>
<dbReference type="InterPro" id="IPR001917">
    <property type="entry name" value="Aminotrans_II_pyridoxalP_BS"/>
</dbReference>
<dbReference type="GO" id="GO:0008483">
    <property type="term" value="F:transaminase activity"/>
    <property type="evidence" value="ECO:0007669"/>
    <property type="project" value="UniProtKB-KW"/>
</dbReference>
<keyword evidence="3" id="KW-0808">Transferase</keyword>
<dbReference type="EMBL" id="DWYR01000015">
    <property type="protein sequence ID" value="HJA99134.1"/>
    <property type="molecule type" value="Genomic_DNA"/>
</dbReference>
<dbReference type="PROSITE" id="PS00599">
    <property type="entry name" value="AA_TRANSFER_CLASS_2"/>
    <property type="match status" value="1"/>
</dbReference>
<dbReference type="Gene3D" id="3.90.1150.10">
    <property type="entry name" value="Aspartate Aminotransferase, domain 1"/>
    <property type="match status" value="1"/>
</dbReference>
<evidence type="ECO:0000259" key="6">
    <source>
        <dbReference type="Pfam" id="PF00155"/>
    </source>
</evidence>
<evidence type="ECO:0000256" key="4">
    <source>
        <dbReference type="ARBA" id="ARBA00022898"/>
    </source>
</evidence>
<organism evidence="7 8">
    <name type="scientific">Candidatus Alistipes avicola</name>
    <dbReference type="NCBI Taxonomy" id="2838432"/>
    <lineage>
        <taxon>Bacteria</taxon>
        <taxon>Pseudomonadati</taxon>
        <taxon>Bacteroidota</taxon>
        <taxon>Bacteroidia</taxon>
        <taxon>Bacteroidales</taxon>
        <taxon>Rikenellaceae</taxon>
        <taxon>Alistipes</taxon>
    </lineage>
</organism>
<dbReference type="InterPro" id="IPR015421">
    <property type="entry name" value="PyrdxlP-dep_Trfase_major"/>
</dbReference>
<comment type="caution">
    <text evidence="7">The sequence shown here is derived from an EMBL/GenBank/DDBJ whole genome shotgun (WGS) entry which is preliminary data.</text>
</comment>
<dbReference type="Gene3D" id="3.40.640.10">
    <property type="entry name" value="Type I PLP-dependent aspartate aminotransferase-like (Major domain)"/>
    <property type="match status" value="1"/>
</dbReference>
<sequence length="423" mass="47388">MVDIFERLEKNAGGPIGQYMAYAHGYFAFPKLEGELGPHMIFRGQKMLNWSLNNYLGLANHPEVREADAKGAAEFGMAAPMGARMMSGQTKYHEQLERELAEFVGKPDAFLLNFGYQGMISIIDCLLTPRDVVVYDAEAHACIIDGLRMHKGKRFVYGHNDMDSLRLQLKHATELAEQQNGGVLVVTEGVFGMKGDLGRLDKIVELKKEFKFRLLVDDAHGFGTMGPQGRGTAAHFGVVDGVDVLFNTFAKSMAGIGAFVSGPRWLINLFRYNMRSQLYAKSLPMPMVIGALKRLDLIRKHPEYQEKLWEITRALQKGLRENGFEIGVTQSPVTPVYMKGGIPEATNLIVDLRENHNLFCSVVVYPVIPKGEIILRLIPTAAHTLEDVNYTIEAFKSIRDRLESGFYRDKPIPMKADEGFSVR</sequence>
<feature type="domain" description="Aminotransferase class I/classII large" evidence="6">
    <location>
        <begin position="46"/>
        <end position="395"/>
    </location>
</feature>
<dbReference type="Proteomes" id="UP000824259">
    <property type="component" value="Unassembled WGS sequence"/>
</dbReference>
<keyword evidence="7" id="KW-0032">Aminotransferase</keyword>
<evidence type="ECO:0000256" key="1">
    <source>
        <dbReference type="ARBA" id="ARBA00001933"/>
    </source>
</evidence>
<dbReference type="InterPro" id="IPR004839">
    <property type="entry name" value="Aminotransferase_I/II_large"/>
</dbReference>
<dbReference type="Pfam" id="PF00155">
    <property type="entry name" value="Aminotran_1_2"/>
    <property type="match status" value="1"/>
</dbReference>
<dbReference type="GO" id="GO:0030170">
    <property type="term" value="F:pyridoxal phosphate binding"/>
    <property type="evidence" value="ECO:0007669"/>
    <property type="project" value="InterPro"/>
</dbReference>
<reference evidence="7" key="1">
    <citation type="journal article" date="2021" name="PeerJ">
        <title>Extensive microbial diversity within the chicken gut microbiome revealed by metagenomics and culture.</title>
        <authorList>
            <person name="Gilroy R."/>
            <person name="Ravi A."/>
            <person name="Getino M."/>
            <person name="Pursley I."/>
            <person name="Horton D.L."/>
            <person name="Alikhan N.F."/>
            <person name="Baker D."/>
            <person name="Gharbi K."/>
            <person name="Hall N."/>
            <person name="Watson M."/>
            <person name="Adriaenssens E.M."/>
            <person name="Foster-Nyarko E."/>
            <person name="Jarju S."/>
            <person name="Secka A."/>
            <person name="Antonio M."/>
            <person name="Oren A."/>
            <person name="Chaudhuri R.R."/>
            <person name="La Ragione R."/>
            <person name="Hildebrand F."/>
            <person name="Pallen M.J."/>
        </authorList>
    </citation>
    <scope>NUCLEOTIDE SEQUENCE</scope>
    <source>
        <strain evidence="7">CHK169-11906</strain>
    </source>
</reference>
<name>A0A9D2L4G3_9BACT</name>
<accession>A0A9D2L4G3</accession>
<comment type="pathway">
    <text evidence="2">Lipid metabolism.</text>
</comment>
<comment type="cofactor">
    <cofactor evidence="1 5">
        <name>pyridoxal 5'-phosphate</name>
        <dbReference type="ChEBI" id="CHEBI:597326"/>
    </cofactor>
</comment>